<organism evidence="1 2">
    <name type="scientific">Paenibacillus protaetiae</name>
    <dbReference type="NCBI Taxonomy" id="2509456"/>
    <lineage>
        <taxon>Bacteria</taxon>
        <taxon>Bacillati</taxon>
        <taxon>Bacillota</taxon>
        <taxon>Bacilli</taxon>
        <taxon>Bacillales</taxon>
        <taxon>Paenibacillaceae</taxon>
        <taxon>Paenibacillus</taxon>
    </lineage>
</organism>
<name>A0A4P6FCC3_9BACL</name>
<accession>A0A4P6FCC3</accession>
<protein>
    <submittedName>
        <fullName evidence="1">GNAT family N-acetyltransferase</fullName>
    </submittedName>
</protein>
<proteinExistence type="predicted"/>
<dbReference type="AlphaFoldDB" id="A0A4P6FCC3"/>
<sequence length="176" mass="19788">MSHFTMINEQVTDSIKAMQAMPEHTHEVMGLLVRTAEWLRSIGSTQWGALLEGEDTHNTADAVQRGDVYLFRDGETPAGVVMLLREPSAWDCELWGKEGHEGAVYLHRLAINRKYSGLGGSILRWAESGISFPGVDRIRLDCISDNRYLNSFYSGAGYENKGLAPTGFYKYEKRIK</sequence>
<keyword evidence="2" id="KW-1185">Reference proteome</keyword>
<dbReference type="SUPFAM" id="SSF55729">
    <property type="entry name" value="Acyl-CoA N-acyltransferases (Nat)"/>
    <property type="match status" value="1"/>
</dbReference>
<reference evidence="1 2" key="1">
    <citation type="submission" date="2019-01" db="EMBL/GenBank/DDBJ databases">
        <title>Genome sequencing of strain FW100M-2.</title>
        <authorList>
            <person name="Heo J."/>
            <person name="Kim S.-J."/>
            <person name="Kim J.-S."/>
            <person name="Hong S.-B."/>
            <person name="Kwon S.-W."/>
        </authorList>
    </citation>
    <scope>NUCLEOTIDE SEQUENCE [LARGE SCALE GENOMIC DNA]</scope>
    <source>
        <strain evidence="1 2">FW100M-2</strain>
    </source>
</reference>
<evidence type="ECO:0000313" key="2">
    <source>
        <dbReference type="Proteomes" id="UP000293568"/>
    </source>
</evidence>
<keyword evidence="1" id="KW-0808">Transferase</keyword>
<dbReference type="RefSeq" id="WP_129443792.1">
    <property type="nucleotide sequence ID" value="NZ_CP035492.1"/>
</dbReference>
<dbReference type="OrthoDB" id="6382410at2"/>
<evidence type="ECO:0000313" key="1">
    <source>
        <dbReference type="EMBL" id="QAY68208.1"/>
    </source>
</evidence>
<dbReference type="Gene3D" id="3.40.630.30">
    <property type="match status" value="1"/>
</dbReference>
<dbReference type="CDD" id="cd04301">
    <property type="entry name" value="NAT_SF"/>
    <property type="match status" value="1"/>
</dbReference>
<dbReference type="Proteomes" id="UP000293568">
    <property type="component" value="Chromosome"/>
</dbReference>
<dbReference type="KEGG" id="pprt:ET464_19350"/>
<dbReference type="InterPro" id="IPR016181">
    <property type="entry name" value="Acyl_CoA_acyltransferase"/>
</dbReference>
<gene>
    <name evidence="1" type="ORF">ET464_19350</name>
</gene>
<dbReference type="GO" id="GO:0016740">
    <property type="term" value="F:transferase activity"/>
    <property type="evidence" value="ECO:0007669"/>
    <property type="project" value="UniProtKB-KW"/>
</dbReference>
<dbReference type="EMBL" id="CP035492">
    <property type="protein sequence ID" value="QAY68208.1"/>
    <property type="molecule type" value="Genomic_DNA"/>
</dbReference>